<dbReference type="GO" id="GO:0046872">
    <property type="term" value="F:metal ion binding"/>
    <property type="evidence" value="ECO:0007669"/>
    <property type="project" value="UniProtKB-UniRule"/>
</dbReference>
<dbReference type="Pfam" id="PF00141">
    <property type="entry name" value="peroxidase"/>
    <property type="match status" value="1"/>
</dbReference>
<evidence type="ECO:0000256" key="4">
    <source>
        <dbReference type="ARBA" id="ARBA00023002"/>
    </source>
</evidence>
<keyword evidence="3" id="KW-0479">Metal-binding</keyword>
<dbReference type="PRINTS" id="PR00458">
    <property type="entry name" value="PEROXIDASE"/>
</dbReference>
<keyword evidence="7" id="KW-0732">Signal</keyword>
<organism evidence="9 10">
    <name type="scientific">Hebeloma cylindrosporum</name>
    <dbReference type="NCBI Taxonomy" id="76867"/>
    <lineage>
        <taxon>Eukaryota</taxon>
        <taxon>Fungi</taxon>
        <taxon>Dikarya</taxon>
        <taxon>Basidiomycota</taxon>
        <taxon>Agaricomycotina</taxon>
        <taxon>Agaricomycetes</taxon>
        <taxon>Agaricomycetidae</taxon>
        <taxon>Agaricales</taxon>
        <taxon>Agaricineae</taxon>
        <taxon>Hymenogastraceae</taxon>
        <taxon>Hebeloma</taxon>
    </lineage>
</organism>
<accession>A0A0C3BP52</accession>
<evidence type="ECO:0000256" key="7">
    <source>
        <dbReference type="RuleBase" id="RU363051"/>
    </source>
</evidence>
<comment type="similarity">
    <text evidence="6">Belongs to the peroxidase family.</text>
</comment>
<evidence type="ECO:0000259" key="8">
    <source>
        <dbReference type="PROSITE" id="PS50873"/>
    </source>
</evidence>
<evidence type="ECO:0000256" key="6">
    <source>
        <dbReference type="RuleBase" id="RU004241"/>
    </source>
</evidence>
<dbReference type="Proteomes" id="UP000053424">
    <property type="component" value="Unassembled WGS sequence"/>
</dbReference>
<keyword evidence="4 7" id="KW-0560">Oxidoreductase</keyword>
<dbReference type="InterPro" id="IPR002016">
    <property type="entry name" value="Haem_peroxidase"/>
</dbReference>
<dbReference type="InterPro" id="IPR010255">
    <property type="entry name" value="Haem_peroxidase_sf"/>
</dbReference>
<keyword evidence="1 7" id="KW-0575">Peroxidase</keyword>
<dbReference type="GO" id="GO:0000302">
    <property type="term" value="P:response to reactive oxygen species"/>
    <property type="evidence" value="ECO:0007669"/>
    <property type="project" value="TreeGrafter"/>
</dbReference>
<keyword evidence="10" id="KW-1185">Reference proteome</keyword>
<sequence length="595" mass="63753">MIPIVWTVAFLPTLTLFVLGYEWPSPQYDALETFLYEGRDLATSDISSIVGNCKLRSSPDSMVAAEWLRFAYHDAATHNITDGTGGLDGSIFFELDRAENAGAGMRDTVRDFEVSADKYISRADIVALGAVWGVAACAGPPVPFRGGRRAALGPGPLGVPEPNQDLATHTEKFRLQGFSPSEMIALVACGHTIGSVRSSDFPNLAPRNNSDSSGIGLSFFDSTRNYDSAIATEYIGGTTKNPLITTSDLTFASDLRIFSSDGNATMNRLQSAAEFAQTCSAMIAKMINTVPSDVTLTDEIVLLPVKVASAYITVVKDRLIFSTFLRLSHADDVPDPTNRTVNLLWCDKRGENKDCSGKINVATNPVVGTPPTSPLAKAKKTKFLGYDFAVPILANQSVSKFWFEVNEGNGSAPIVHDNGGDGYIFPQDEVIYVPWLSTRAFKADGAGLVSNGFTIVAGIRSELKPTKAMLHAYDGTGRDQPPPYNATIDLVSNSSIALVDGYSAYSAIANNGARFLLNVDLEVVVDGISYKFDYGQTTFIDKSQQLDKFLSTVTSTTATSPIPGTTGKSSSFSPRLPSPVGAIFIVLVTVISVLC</sequence>
<keyword evidence="5" id="KW-0408">Iron</keyword>
<dbReference type="PANTHER" id="PTHR31356:SF53">
    <property type="entry name" value="HEME PEROXIDASE"/>
    <property type="match status" value="1"/>
</dbReference>
<evidence type="ECO:0000256" key="2">
    <source>
        <dbReference type="ARBA" id="ARBA00022617"/>
    </source>
</evidence>
<dbReference type="EMBL" id="KN831790">
    <property type="protein sequence ID" value="KIM38450.1"/>
    <property type="molecule type" value="Genomic_DNA"/>
</dbReference>
<evidence type="ECO:0000256" key="1">
    <source>
        <dbReference type="ARBA" id="ARBA00022559"/>
    </source>
</evidence>
<dbReference type="HOGENOM" id="CLU_004824_3_1_1"/>
<feature type="signal peptide" evidence="7">
    <location>
        <begin position="1"/>
        <end position="20"/>
    </location>
</feature>
<evidence type="ECO:0000256" key="3">
    <source>
        <dbReference type="ARBA" id="ARBA00022723"/>
    </source>
</evidence>
<dbReference type="AlphaFoldDB" id="A0A0C3BP52"/>
<keyword evidence="2" id="KW-0349">Heme</keyword>
<evidence type="ECO:0000313" key="9">
    <source>
        <dbReference type="EMBL" id="KIM38450.1"/>
    </source>
</evidence>
<dbReference type="Gene3D" id="1.10.420.10">
    <property type="entry name" value="Peroxidase, domain 2"/>
    <property type="match status" value="1"/>
</dbReference>
<proteinExistence type="inferred from homology"/>
<dbReference type="SUPFAM" id="SSF48113">
    <property type="entry name" value="Heme-dependent peroxidases"/>
    <property type="match status" value="1"/>
</dbReference>
<feature type="chain" id="PRO_5006986326" description="Peroxidase" evidence="7">
    <location>
        <begin position="21"/>
        <end position="595"/>
    </location>
</feature>
<evidence type="ECO:0000256" key="5">
    <source>
        <dbReference type="ARBA" id="ARBA00023004"/>
    </source>
</evidence>
<gene>
    <name evidence="9" type="ORF">M413DRAFT_241815</name>
</gene>
<protein>
    <recommendedName>
        <fullName evidence="7">Peroxidase</fullName>
        <ecNumber evidence="7">1.11.1.-</ecNumber>
    </recommendedName>
</protein>
<dbReference type="PANTHER" id="PTHR31356">
    <property type="entry name" value="THYLAKOID LUMENAL 29 KDA PROTEIN, CHLOROPLASTIC-RELATED"/>
    <property type="match status" value="1"/>
</dbReference>
<reference evidence="10" key="2">
    <citation type="submission" date="2015-01" db="EMBL/GenBank/DDBJ databases">
        <title>Evolutionary Origins and Diversification of the Mycorrhizal Mutualists.</title>
        <authorList>
            <consortium name="DOE Joint Genome Institute"/>
            <consortium name="Mycorrhizal Genomics Consortium"/>
            <person name="Kohler A."/>
            <person name="Kuo A."/>
            <person name="Nagy L.G."/>
            <person name="Floudas D."/>
            <person name="Copeland A."/>
            <person name="Barry K.W."/>
            <person name="Cichocki N."/>
            <person name="Veneault-Fourrey C."/>
            <person name="LaButti K."/>
            <person name="Lindquist E.A."/>
            <person name="Lipzen A."/>
            <person name="Lundell T."/>
            <person name="Morin E."/>
            <person name="Murat C."/>
            <person name="Riley R."/>
            <person name="Ohm R."/>
            <person name="Sun H."/>
            <person name="Tunlid A."/>
            <person name="Henrissat B."/>
            <person name="Grigoriev I.V."/>
            <person name="Hibbett D.S."/>
            <person name="Martin F."/>
        </authorList>
    </citation>
    <scope>NUCLEOTIDE SEQUENCE [LARGE SCALE GENOMIC DNA]</scope>
    <source>
        <strain evidence="10">h7</strain>
    </source>
</reference>
<evidence type="ECO:0000313" key="10">
    <source>
        <dbReference type="Proteomes" id="UP000053424"/>
    </source>
</evidence>
<dbReference type="STRING" id="686832.A0A0C3BP52"/>
<dbReference type="Gene3D" id="1.10.520.10">
    <property type="match status" value="1"/>
</dbReference>
<dbReference type="InterPro" id="IPR044831">
    <property type="entry name" value="Ccp1-like"/>
</dbReference>
<reference evidence="9 10" key="1">
    <citation type="submission" date="2014-04" db="EMBL/GenBank/DDBJ databases">
        <authorList>
            <consortium name="DOE Joint Genome Institute"/>
            <person name="Kuo A."/>
            <person name="Gay G."/>
            <person name="Dore J."/>
            <person name="Kohler A."/>
            <person name="Nagy L.G."/>
            <person name="Floudas D."/>
            <person name="Copeland A."/>
            <person name="Barry K.W."/>
            <person name="Cichocki N."/>
            <person name="Veneault-Fourrey C."/>
            <person name="LaButti K."/>
            <person name="Lindquist E.A."/>
            <person name="Lipzen A."/>
            <person name="Lundell T."/>
            <person name="Morin E."/>
            <person name="Murat C."/>
            <person name="Sun H."/>
            <person name="Tunlid A."/>
            <person name="Henrissat B."/>
            <person name="Grigoriev I.V."/>
            <person name="Hibbett D.S."/>
            <person name="Martin F."/>
            <person name="Nordberg H.P."/>
            <person name="Cantor M.N."/>
            <person name="Hua S.X."/>
        </authorList>
    </citation>
    <scope>NUCLEOTIDE SEQUENCE [LARGE SCALE GENOMIC DNA]</scope>
    <source>
        <strain evidence="10">h7</strain>
    </source>
</reference>
<name>A0A0C3BP52_HEBCY</name>
<feature type="domain" description="Plant heme peroxidase family profile" evidence="8">
    <location>
        <begin position="60"/>
        <end position="279"/>
    </location>
</feature>
<dbReference type="GO" id="GO:0020037">
    <property type="term" value="F:heme binding"/>
    <property type="evidence" value="ECO:0007669"/>
    <property type="project" value="UniProtKB-UniRule"/>
</dbReference>
<dbReference type="GO" id="GO:0034599">
    <property type="term" value="P:cellular response to oxidative stress"/>
    <property type="evidence" value="ECO:0007669"/>
    <property type="project" value="InterPro"/>
</dbReference>
<dbReference type="GO" id="GO:0042744">
    <property type="term" value="P:hydrogen peroxide catabolic process"/>
    <property type="evidence" value="ECO:0007669"/>
    <property type="project" value="TreeGrafter"/>
</dbReference>
<dbReference type="GO" id="GO:0004601">
    <property type="term" value="F:peroxidase activity"/>
    <property type="evidence" value="ECO:0007669"/>
    <property type="project" value="UniProtKB-KW"/>
</dbReference>
<dbReference type="PROSITE" id="PS50873">
    <property type="entry name" value="PEROXIDASE_4"/>
    <property type="match status" value="1"/>
</dbReference>
<dbReference type="EC" id="1.11.1.-" evidence="7"/>
<dbReference type="OrthoDB" id="5985073at2759"/>